<dbReference type="AlphaFoldDB" id="A0A6M3LC33"/>
<dbReference type="EMBL" id="MT142948">
    <property type="protein sequence ID" value="QJA90924.1"/>
    <property type="molecule type" value="Genomic_DNA"/>
</dbReference>
<evidence type="ECO:0000313" key="1">
    <source>
        <dbReference type="EMBL" id="QJA90924.1"/>
    </source>
</evidence>
<protein>
    <submittedName>
        <fullName evidence="1">Uncharacterized protein</fullName>
    </submittedName>
</protein>
<accession>A0A6M3LC33</accession>
<name>A0A6M3LC33_9ZZZZ</name>
<gene>
    <name evidence="1" type="ORF">MM415B03513_0011</name>
</gene>
<sequence length="59" mass="6958">MFSNPNRITPKERKIVLAKKGLIHCVRCPFHRRENVDGKIPRTDIHKNHRISLIKDNES</sequence>
<reference evidence="1" key="1">
    <citation type="submission" date="2020-03" db="EMBL/GenBank/DDBJ databases">
        <title>The deep terrestrial virosphere.</title>
        <authorList>
            <person name="Holmfeldt K."/>
            <person name="Nilsson E."/>
            <person name="Simone D."/>
            <person name="Lopez-Fernandez M."/>
            <person name="Wu X."/>
            <person name="de Brujin I."/>
            <person name="Lundin D."/>
            <person name="Andersson A."/>
            <person name="Bertilsson S."/>
            <person name="Dopson M."/>
        </authorList>
    </citation>
    <scope>NUCLEOTIDE SEQUENCE</scope>
    <source>
        <strain evidence="1">MM415B03513</strain>
    </source>
</reference>
<organism evidence="1">
    <name type="scientific">viral metagenome</name>
    <dbReference type="NCBI Taxonomy" id="1070528"/>
    <lineage>
        <taxon>unclassified sequences</taxon>
        <taxon>metagenomes</taxon>
        <taxon>organismal metagenomes</taxon>
    </lineage>
</organism>
<proteinExistence type="predicted"/>